<dbReference type="InterPro" id="IPR007688">
    <property type="entry name" value="Conjugal_tfr_TrbL/VirB6"/>
</dbReference>
<dbReference type="GO" id="GO:0016020">
    <property type="term" value="C:membrane"/>
    <property type="evidence" value="ECO:0007669"/>
    <property type="project" value="UniProtKB-SubCell"/>
</dbReference>
<keyword evidence="3 6" id="KW-1133">Transmembrane helix</keyword>
<feature type="transmembrane region" description="Helical" evidence="6">
    <location>
        <begin position="76"/>
        <end position="98"/>
    </location>
</feature>
<evidence type="ECO:0000256" key="4">
    <source>
        <dbReference type="ARBA" id="ARBA00023136"/>
    </source>
</evidence>
<dbReference type="Proteomes" id="UP000077726">
    <property type="component" value="Unassembled WGS sequence"/>
</dbReference>
<protein>
    <submittedName>
        <fullName evidence="7">P-type conjugative transfer protein TrbL</fullName>
    </submittedName>
</protein>
<evidence type="ECO:0000256" key="5">
    <source>
        <dbReference type="SAM" id="MobiDB-lite"/>
    </source>
</evidence>
<gene>
    <name evidence="7" type="ORF">A7Q00_05035</name>
</gene>
<keyword evidence="8" id="KW-1185">Reference proteome</keyword>
<dbReference type="EMBL" id="LXSQ01000013">
    <property type="protein sequence ID" value="OAM43534.1"/>
    <property type="molecule type" value="Genomic_DNA"/>
</dbReference>
<dbReference type="GO" id="GO:0030255">
    <property type="term" value="P:protein secretion by the type IV secretion system"/>
    <property type="evidence" value="ECO:0007669"/>
    <property type="project" value="InterPro"/>
</dbReference>
<comment type="caution">
    <text evidence="7">The sequence shown here is derived from an EMBL/GenBank/DDBJ whole genome shotgun (WGS) entry which is preliminary data.</text>
</comment>
<feature type="transmembrane region" description="Helical" evidence="6">
    <location>
        <begin position="294"/>
        <end position="316"/>
    </location>
</feature>
<dbReference type="AlphaFoldDB" id="A0A1B6VZ83"/>
<evidence type="ECO:0000313" key="7">
    <source>
        <dbReference type="EMBL" id="OAM43534.1"/>
    </source>
</evidence>
<accession>A0A1B6VZ83</accession>
<dbReference type="InterPro" id="IPR014150">
    <property type="entry name" value="Conjugal_tfr_TrbL"/>
</dbReference>
<keyword evidence="2 6" id="KW-0812">Transmembrane</keyword>
<reference evidence="8" key="1">
    <citation type="submission" date="2016-05" db="EMBL/GenBank/DDBJ databases">
        <title>Draft genome of Corynebacterium afermentans subsp. afermentans LCDC 88199T.</title>
        <authorList>
            <person name="Bernier A.-M."/>
            <person name="Bernard K."/>
        </authorList>
    </citation>
    <scope>NUCLEOTIDE SEQUENCE [LARGE SCALE GENOMIC DNA]</scope>
    <source>
        <strain evidence="8">NML130454</strain>
    </source>
</reference>
<dbReference type="Pfam" id="PF04610">
    <property type="entry name" value="TrbL"/>
    <property type="match status" value="1"/>
</dbReference>
<feature type="transmembrane region" description="Helical" evidence="6">
    <location>
        <begin position="203"/>
        <end position="222"/>
    </location>
</feature>
<feature type="transmembrane region" description="Helical" evidence="6">
    <location>
        <begin position="261"/>
        <end position="282"/>
    </location>
</feature>
<name>A0A1B6VZ83_9NEIS</name>
<evidence type="ECO:0000256" key="3">
    <source>
        <dbReference type="ARBA" id="ARBA00022989"/>
    </source>
</evidence>
<evidence type="ECO:0000256" key="1">
    <source>
        <dbReference type="ARBA" id="ARBA00004141"/>
    </source>
</evidence>
<evidence type="ECO:0000256" key="6">
    <source>
        <dbReference type="SAM" id="Phobius"/>
    </source>
</evidence>
<dbReference type="NCBIfam" id="TIGR02783">
    <property type="entry name" value="TrbL_P"/>
    <property type="match status" value="1"/>
</dbReference>
<keyword evidence="4 6" id="KW-0472">Membrane</keyword>
<feature type="transmembrane region" description="Helical" evidence="6">
    <location>
        <begin position="110"/>
        <end position="131"/>
    </location>
</feature>
<organism evidence="7 8">
    <name type="scientific">Eikenella halliae</name>
    <dbReference type="NCBI Taxonomy" id="1795832"/>
    <lineage>
        <taxon>Bacteria</taxon>
        <taxon>Pseudomonadati</taxon>
        <taxon>Pseudomonadota</taxon>
        <taxon>Betaproteobacteria</taxon>
        <taxon>Neisseriales</taxon>
        <taxon>Neisseriaceae</taxon>
        <taxon>Eikenella</taxon>
    </lineage>
</organism>
<feature type="region of interest" description="Disordered" evidence="5">
    <location>
        <begin position="27"/>
        <end position="56"/>
    </location>
</feature>
<proteinExistence type="predicted"/>
<comment type="subcellular location">
    <subcellularLocation>
        <location evidence="1">Membrane</location>
        <topology evidence="1">Multi-pass membrane protein</topology>
    </subcellularLocation>
</comment>
<sequence>MLNSGRCGGFRDINKTSICDMADKMAKGRGTPIQPIEDGDPESASDAEKLDPGNNPADASVLDRIMETFRDGTGKWVTALTTAASWLFWSLAAISVVYTGIDLVFRKDDIAAFFAETIRLILFIGFFWWLLQNGFAISESIINSFSQLGVEAGTGGETQKTAGFVQSLFDMWNRAAAANSIRAVKIPDLIDITNAASWLNPELFVAILMMVVTFFALVLIAINYALLYIAAWIYMTAGLFVLGFGGGRWTSDMAISYYRQLLNIGLQLMTMMLMMAIGKNIITDMVSQTEGFMLFHYTVLLLVGLTLAILCTKVPPMVGSLAGGSGNEGIGFSAKSVVGSMLNAALMLLGGVGLVRQALKEVNARNRAQQQQQQ</sequence>
<evidence type="ECO:0000256" key="2">
    <source>
        <dbReference type="ARBA" id="ARBA00022692"/>
    </source>
</evidence>
<feature type="transmembrane region" description="Helical" evidence="6">
    <location>
        <begin position="336"/>
        <end position="355"/>
    </location>
</feature>
<evidence type="ECO:0000313" key="8">
    <source>
        <dbReference type="Proteomes" id="UP000077726"/>
    </source>
</evidence>
<feature type="transmembrane region" description="Helical" evidence="6">
    <location>
        <begin position="229"/>
        <end position="249"/>
    </location>
</feature>
<dbReference type="STRING" id="1795832.A7Q00_05035"/>